<evidence type="ECO:0000256" key="1">
    <source>
        <dbReference type="SAM" id="MobiDB-lite"/>
    </source>
</evidence>
<comment type="caution">
    <text evidence="4">The sequence shown here is derived from an EMBL/GenBank/DDBJ whole genome shotgun (WGS) entry which is preliminary data.</text>
</comment>
<gene>
    <name evidence="4" type="ORF">OCV65_05240</name>
</gene>
<dbReference type="RefSeq" id="WP_262581206.1">
    <property type="nucleotide sequence ID" value="NZ_JAOQJV010000004.1"/>
</dbReference>
<keyword evidence="5" id="KW-1185">Reference proteome</keyword>
<feature type="region of interest" description="Disordered" evidence="1">
    <location>
        <begin position="32"/>
        <end position="58"/>
    </location>
</feature>
<reference evidence="4 5" key="1">
    <citation type="journal article" date="2021" name="ISME Commun">
        <title>Automated analysis of genomic sequences facilitates high-throughput and comprehensive description of bacteria.</title>
        <authorList>
            <person name="Hitch T.C.A."/>
        </authorList>
    </citation>
    <scope>NUCLEOTIDE SEQUENCE [LARGE SCALE GENOMIC DNA]</scope>
    <source>
        <strain evidence="4 5">Sanger_02</strain>
    </source>
</reference>
<dbReference type="InterPro" id="IPR013486">
    <property type="entry name" value="SpoIID/LytB"/>
</dbReference>
<feature type="compositionally biased region" description="Basic and acidic residues" evidence="1">
    <location>
        <begin position="32"/>
        <end position="46"/>
    </location>
</feature>
<sequence>MRRQNRYILYIISFMAVLSLVLAGMRLVHPERIGNGRSGEQTESKLKGQSGETDQNTGMVENQNIRVALMISGYGSVLHSSVSLAADSGLRLKYDGREEDWTGGVLTLLADDVRLKNGHLSAEPLNPDEEIRVESIERGRGIPSYQGKIEVWSGEEGMTVINELPMESYLCRVVPSEMPASYEMEALKAQAVCARSYAVRQMQDYAYPEYQAHVNDSVEYQVYNNSYPADTATQAVKDTTGQVVWYQGNVASTYYFSTSCGETTDMTAWGGEVNESNAYLQSISVCGDVGDYEKDLPWYQWTAEISSERMAALLSNYAGKDLGTLESVEVTRRGDGDVAAELTAVGTGGSITVETENKIRTALGGSGYSIVRNDGQTVDSQRLLPSAFISIEKKANSYVIRGGGYGHGIGMSQNGANEMAKNGKNYMEILKLFYQNVEIR</sequence>
<feature type="transmembrane region" description="Helical" evidence="2">
    <location>
        <begin position="7"/>
        <end position="28"/>
    </location>
</feature>
<evidence type="ECO:0000256" key="2">
    <source>
        <dbReference type="SAM" id="Phobius"/>
    </source>
</evidence>
<proteinExistence type="predicted"/>
<dbReference type="InterPro" id="IPR013693">
    <property type="entry name" value="SpoIID/LytB_N"/>
</dbReference>
<feature type="domain" description="Sporulation stage II protein D amidase enhancer LytB N-terminal" evidence="3">
    <location>
        <begin position="156"/>
        <end position="246"/>
    </location>
</feature>
<keyword evidence="2" id="KW-0812">Transmembrane</keyword>
<evidence type="ECO:0000313" key="4">
    <source>
        <dbReference type="EMBL" id="MCU6699642.1"/>
    </source>
</evidence>
<dbReference type="PANTHER" id="PTHR30032">
    <property type="entry name" value="N-ACETYLMURAMOYL-L-ALANINE AMIDASE-RELATED"/>
    <property type="match status" value="1"/>
</dbReference>
<protein>
    <submittedName>
        <fullName evidence="4">SpoIID/LytB domain-containing protein</fullName>
    </submittedName>
</protein>
<dbReference type="PANTHER" id="PTHR30032:SF4">
    <property type="entry name" value="AMIDASE ENHANCER"/>
    <property type="match status" value="1"/>
</dbReference>
<dbReference type="Pfam" id="PF08486">
    <property type="entry name" value="SpoIID"/>
    <property type="match status" value="1"/>
</dbReference>
<dbReference type="EMBL" id="JAOQJV010000004">
    <property type="protein sequence ID" value="MCU6699642.1"/>
    <property type="molecule type" value="Genomic_DNA"/>
</dbReference>
<name>A0ABT2S5I7_9FIRM</name>
<accession>A0ABT2S5I7</accession>
<keyword evidence="2" id="KW-0472">Membrane</keyword>
<dbReference type="Proteomes" id="UP001207605">
    <property type="component" value="Unassembled WGS sequence"/>
</dbReference>
<evidence type="ECO:0000313" key="5">
    <source>
        <dbReference type="Proteomes" id="UP001207605"/>
    </source>
</evidence>
<dbReference type="InterPro" id="IPR051922">
    <property type="entry name" value="Bact_Sporulation_Assoc"/>
</dbReference>
<keyword evidence="2" id="KW-1133">Transmembrane helix</keyword>
<dbReference type="NCBIfam" id="TIGR02669">
    <property type="entry name" value="SpoIID_LytB"/>
    <property type="match status" value="1"/>
</dbReference>
<organism evidence="4 5">
    <name type="scientific">Dorea ammoniilytica</name>
    <dbReference type="NCBI Taxonomy" id="2981788"/>
    <lineage>
        <taxon>Bacteria</taxon>
        <taxon>Bacillati</taxon>
        <taxon>Bacillota</taxon>
        <taxon>Clostridia</taxon>
        <taxon>Lachnospirales</taxon>
        <taxon>Lachnospiraceae</taxon>
        <taxon>Dorea</taxon>
    </lineage>
</organism>
<evidence type="ECO:0000259" key="3">
    <source>
        <dbReference type="Pfam" id="PF08486"/>
    </source>
</evidence>